<feature type="non-terminal residue" evidence="2">
    <location>
        <position position="61"/>
    </location>
</feature>
<evidence type="ECO:0000256" key="1">
    <source>
        <dbReference type="SAM" id="MobiDB-lite"/>
    </source>
</evidence>
<comment type="caution">
    <text evidence="2">The sequence shown here is derived from an EMBL/GenBank/DDBJ whole genome shotgun (WGS) entry which is preliminary data.</text>
</comment>
<dbReference type="Proteomes" id="UP000265520">
    <property type="component" value="Unassembled WGS sequence"/>
</dbReference>
<feature type="compositionally biased region" description="Acidic residues" evidence="1">
    <location>
        <begin position="41"/>
        <end position="61"/>
    </location>
</feature>
<evidence type="ECO:0000313" key="3">
    <source>
        <dbReference type="Proteomes" id="UP000265520"/>
    </source>
</evidence>
<name>A0A392VKL5_9FABA</name>
<protein>
    <submittedName>
        <fullName evidence="2">Uncharacterized protein</fullName>
    </submittedName>
</protein>
<organism evidence="2 3">
    <name type="scientific">Trifolium medium</name>
    <dbReference type="NCBI Taxonomy" id="97028"/>
    <lineage>
        <taxon>Eukaryota</taxon>
        <taxon>Viridiplantae</taxon>
        <taxon>Streptophyta</taxon>
        <taxon>Embryophyta</taxon>
        <taxon>Tracheophyta</taxon>
        <taxon>Spermatophyta</taxon>
        <taxon>Magnoliopsida</taxon>
        <taxon>eudicotyledons</taxon>
        <taxon>Gunneridae</taxon>
        <taxon>Pentapetalae</taxon>
        <taxon>rosids</taxon>
        <taxon>fabids</taxon>
        <taxon>Fabales</taxon>
        <taxon>Fabaceae</taxon>
        <taxon>Papilionoideae</taxon>
        <taxon>50 kb inversion clade</taxon>
        <taxon>NPAAA clade</taxon>
        <taxon>Hologalegina</taxon>
        <taxon>IRL clade</taxon>
        <taxon>Trifolieae</taxon>
        <taxon>Trifolium</taxon>
    </lineage>
</organism>
<feature type="region of interest" description="Disordered" evidence="1">
    <location>
        <begin position="23"/>
        <end position="61"/>
    </location>
</feature>
<feature type="non-terminal residue" evidence="2">
    <location>
        <position position="1"/>
    </location>
</feature>
<accession>A0A392VKL5</accession>
<reference evidence="2 3" key="1">
    <citation type="journal article" date="2018" name="Front. Plant Sci.">
        <title>Red Clover (Trifolium pratense) and Zigzag Clover (T. medium) - A Picture of Genomic Similarities and Differences.</title>
        <authorList>
            <person name="Dluhosova J."/>
            <person name="Istvanek J."/>
            <person name="Nedelnik J."/>
            <person name="Repkova J."/>
        </authorList>
    </citation>
    <scope>NUCLEOTIDE SEQUENCE [LARGE SCALE GENOMIC DNA]</scope>
    <source>
        <strain evidence="3">cv. 10/8</strain>
        <tissue evidence="2">Leaf</tissue>
    </source>
</reference>
<dbReference type="AlphaFoldDB" id="A0A392VKL5"/>
<proteinExistence type="predicted"/>
<sequence length="61" mass="6838">WENKKIEKTSKIIDQVDVETCSSSKHIESGDECDDHANDTQGDDVIDEVSDSEDDVDEPEL</sequence>
<keyword evidence="3" id="KW-1185">Reference proteome</keyword>
<dbReference type="EMBL" id="LXQA011205139">
    <property type="protein sequence ID" value="MCI88896.1"/>
    <property type="molecule type" value="Genomic_DNA"/>
</dbReference>
<evidence type="ECO:0000313" key="2">
    <source>
        <dbReference type="EMBL" id="MCI88896.1"/>
    </source>
</evidence>